<evidence type="ECO:0000256" key="1">
    <source>
        <dbReference type="ARBA" id="ARBA00004123"/>
    </source>
</evidence>
<dbReference type="Pfam" id="PF00320">
    <property type="entry name" value="GATA"/>
    <property type="match status" value="1"/>
</dbReference>
<feature type="compositionally biased region" description="Low complexity" evidence="7">
    <location>
        <begin position="46"/>
        <end position="67"/>
    </location>
</feature>
<feature type="compositionally biased region" description="Polar residues" evidence="7">
    <location>
        <begin position="532"/>
        <end position="548"/>
    </location>
</feature>
<feature type="compositionally biased region" description="Low complexity" evidence="7">
    <location>
        <begin position="105"/>
        <end position="118"/>
    </location>
</feature>
<dbReference type="InterPro" id="IPR013088">
    <property type="entry name" value="Znf_NHR/GATA"/>
</dbReference>
<dbReference type="KEGG" id="pic:PICST_66895"/>
<dbReference type="AlphaFoldDB" id="A3LNU1"/>
<feature type="compositionally biased region" description="Low complexity" evidence="7">
    <location>
        <begin position="156"/>
        <end position="169"/>
    </location>
</feature>
<evidence type="ECO:0000256" key="2">
    <source>
        <dbReference type="ARBA" id="ARBA00022723"/>
    </source>
</evidence>
<feature type="region of interest" description="Disordered" evidence="7">
    <location>
        <begin position="416"/>
        <end position="575"/>
    </location>
</feature>
<evidence type="ECO:0000256" key="6">
    <source>
        <dbReference type="PROSITE-ProRule" id="PRU00094"/>
    </source>
</evidence>
<protein>
    <submittedName>
        <fullName evidence="9">Regulates glutamine-repressible gene products</fullName>
    </submittedName>
</protein>
<evidence type="ECO:0000259" key="8">
    <source>
        <dbReference type="PROSITE" id="PS50114"/>
    </source>
</evidence>
<dbReference type="FunFam" id="3.30.50.10:FF:000007">
    <property type="entry name" value="Nitrogen regulatory AreA, N-terminal"/>
    <property type="match status" value="1"/>
</dbReference>
<feature type="region of interest" description="Disordered" evidence="7">
    <location>
        <begin position="735"/>
        <end position="755"/>
    </location>
</feature>
<dbReference type="SUPFAM" id="SSF57716">
    <property type="entry name" value="Glucocorticoid receptor-like (DNA-binding domain)"/>
    <property type="match status" value="1"/>
</dbReference>
<dbReference type="InterPro" id="IPR000679">
    <property type="entry name" value="Znf_GATA"/>
</dbReference>
<dbReference type="PANTHER" id="PTHR10071">
    <property type="entry name" value="TRANSCRIPTION FACTOR GATA FAMILY MEMBER"/>
    <property type="match status" value="1"/>
</dbReference>
<evidence type="ECO:0000256" key="3">
    <source>
        <dbReference type="ARBA" id="ARBA00022771"/>
    </source>
</evidence>
<feature type="region of interest" description="Disordered" evidence="7">
    <location>
        <begin position="105"/>
        <end position="250"/>
    </location>
</feature>
<feature type="compositionally biased region" description="Low complexity" evidence="7">
    <location>
        <begin position="549"/>
        <end position="575"/>
    </location>
</feature>
<gene>
    <name evidence="9" type="primary">GLN3</name>
    <name evidence="9" type="ORF">PICST_66895</name>
</gene>
<feature type="compositionally biased region" description="Polar residues" evidence="7">
    <location>
        <begin position="141"/>
        <end position="155"/>
    </location>
</feature>
<dbReference type="Proteomes" id="UP000002258">
    <property type="component" value="Chromosome 2"/>
</dbReference>
<feature type="domain" description="GATA-type" evidence="8">
    <location>
        <begin position="272"/>
        <end position="325"/>
    </location>
</feature>
<feature type="compositionally biased region" description="Polar residues" evidence="7">
    <location>
        <begin position="741"/>
        <end position="753"/>
    </location>
</feature>
<dbReference type="EMBL" id="CP000496">
    <property type="protein sequence ID" value="ABN64919.2"/>
    <property type="molecule type" value="Genomic_DNA"/>
</dbReference>
<dbReference type="SMART" id="SM00401">
    <property type="entry name" value="ZnF_GATA"/>
    <property type="match status" value="1"/>
</dbReference>
<dbReference type="PROSITE" id="PS50114">
    <property type="entry name" value="GATA_ZN_FINGER_2"/>
    <property type="match status" value="1"/>
</dbReference>
<feature type="compositionally biased region" description="Low complexity" evidence="7">
    <location>
        <begin position="418"/>
        <end position="436"/>
    </location>
</feature>
<dbReference type="PROSITE" id="PS00344">
    <property type="entry name" value="GATA_ZN_FINGER_1"/>
    <property type="match status" value="1"/>
</dbReference>
<feature type="region of interest" description="Disordered" evidence="7">
    <location>
        <begin position="323"/>
        <end position="345"/>
    </location>
</feature>
<dbReference type="PRINTS" id="PR00619">
    <property type="entry name" value="GATAZNFINGER"/>
</dbReference>
<feature type="compositionally biased region" description="Low complexity" evidence="7">
    <location>
        <begin position="217"/>
        <end position="247"/>
    </location>
</feature>
<dbReference type="GO" id="GO:0000978">
    <property type="term" value="F:RNA polymerase II cis-regulatory region sequence-specific DNA binding"/>
    <property type="evidence" value="ECO:0007669"/>
    <property type="project" value="TreeGrafter"/>
</dbReference>
<feature type="region of interest" description="Disordered" evidence="7">
    <location>
        <begin position="32"/>
        <end position="77"/>
    </location>
</feature>
<sequence>MSEDFESGPSIVELFLSAKKLLSLQTRVENRQLRKSNSKSQLSHMNNTNNTSHLQTSSTTSSTPNQTFGSSGMSASPKHDKVLDLLSPLSIDDLKNSPYIPKSNASATATNVSNAKSSQIQAPAVGSNSVGSNSNHQNNGTHNSNKSARTINTPASMNDDSSPPNSNMSVTSSRHNSDSTSASSQPSASSSSANIEKEMDFSPMVIDEEGNNDKHISNSNRSINNSNNNSNTKSNTNETATSNSNGTIKSNLTSSLSQQIMKSTSPTPPAAAARPTECYNCHTLNTPLWRKDPTGNTLCNACGLFLKLHGTTRPLSLKTDVIKKRSSRKAPVANQKLSSSMPSSSYKSLSMNDQAMTNVIKFNSNYVGSIPIASKDSSVISSSNVLSNVQQGGVQTAPNSLRDGSLPRYKNVLILPKPSSSTNLSTGGSTPNTPTSVNMKSIPIPNQHGSSVTSPSSPYTPGSVQNANQQFKRKKSDINISGDYYGSTNSIYENGRRVSSTSLSNSYGTSLSNSYNKRGGFSSSSFQSSSFNRRTSMTNLQSQQRKLTSNSFSLSNSYSNNSNNNNSSNSANSLTSSNISLLNQRMTGTNNGNSFFDNPPAPTISRHNSSASTIMKQGMVSTPGSVSASSPSFHRNSYTEYYRRNPGFESNNAVDSISIPPAPLNVVDLLPSSRPLNVSDSVSSNKPFVNPGIDDEVVNVNELMDTSGGDNDFFKNFTSLQNDEFIAGTNVKSEPELDLQPHTSNVSTKSSLTDGLKNQKRANLANSMNNDVKDLDWLKFEI</sequence>
<feature type="compositionally biased region" description="Low complexity" evidence="7">
    <location>
        <begin position="449"/>
        <end position="464"/>
    </location>
</feature>
<reference evidence="9 10" key="1">
    <citation type="journal article" date="2007" name="Nat. Biotechnol.">
        <title>Genome sequence of the lignocellulose-bioconverting and xylose-fermenting yeast Pichia stipitis.</title>
        <authorList>
            <person name="Jeffries T.W."/>
            <person name="Grigoriev I.V."/>
            <person name="Grimwood J."/>
            <person name="Laplaza J.M."/>
            <person name="Aerts A."/>
            <person name="Salamov A."/>
            <person name="Schmutz J."/>
            <person name="Lindquist E."/>
            <person name="Dehal P."/>
            <person name="Shapiro H."/>
            <person name="Jin Y.S."/>
            <person name="Passoth V."/>
            <person name="Richardson P.M."/>
        </authorList>
    </citation>
    <scope>NUCLEOTIDE SEQUENCE [LARGE SCALE GENOMIC DNA]</scope>
    <source>
        <strain evidence="10">ATCC 58785 / CBS 6054 / NBRC 10063 / NRRL Y-11545</strain>
    </source>
</reference>
<name>A3LNU1_PICST</name>
<dbReference type="STRING" id="322104.A3LNU1"/>
<comment type="subcellular location">
    <subcellularLocation>
        <location evidence="1">Nucleus</location>
    </subcellularLocation>
</comment>
<evidence type="ECO:0000256" key="4">
    <source>
        <dbReference type="ARBA" id="ARBA00022833"/>
    </source>
</evidence>
<dbReference type="GO" id="GO:0008270">
    <property type="term" value="F:zinc ion binding"/>
    <property type="evidence" value="ECO:0007669"/>
    <property type="project" value="UniProtKB-KW"/>
</dbReference>
<dbReference type="OMA" id="EMMIMDA"/>
<dbReference type="CDD" id="cd00202">
    <property type="entry name" value="ZnF_GATA"/>
    <property type="match status" value="1"/>
</dbReference>
<dbReference type="RefSeq" id="XP_001382948.2">
    <property type="nucleotide sequence ID" value="XM_001382911.1"/>
</dbReference>
<evidence type="ECO:0000256" key="7">
    <source>
        <dbReference type="SAM" id="MobiDB-lite"/>
    </source>
</evidence>
<organism evidence="9 10">
    <name type="scientific">Scheffersomyces stipitis (strain ATCC 58785 / CBS 6054 / NBRC 10063 / NRRL Y-11545)</name>
    <name type="common">Yeast</name>
    <name type="synonym">Pichia stipitis</name>
    <dbReference type="NCBI Taxonomy" id="322104"/>
    <lineage>
        <taxon>Eukaryota</taxon>
        <taxon>Fungi</taxon>
        <taxon>Dikarya</taxon>
        <taxon>Ascomycota</taxon>
        <taxon>Saccharomycotina</taxon>
        <taxon>Pichiomycetes</taxon>
        <taxon>Debaryomycetaceae</taxon>
        <taxon>Scheffersomyces</taxon>
    </lineage>
</organism>
<keyword evidence="4" id="KW-0862">Zinc</keyword>
<feature type="compositionally biased region" description="Low complexity" evidence="7">
    <location>
        <begin position="336"/>
        <end position="345"/>
    </location>
</feature>
<accession>A3LNU1</accession>
<evidence type="ECO:0000313" key="10">
    <source>
        <dbReference type="Proteomes" id="UP000002258"/>
    </source>
</evidence>
<dbReference type="GO" id="GO:0005634">
    <property type="term" value="C:nucleus"/>
    <property type="evidence" value="ECO:0007669"/>
    <property type="project" value="UniProtKB-SubCell"/>
</dbReference>
<dbReference type="InterPro" id="IPR039355">
    <property type="entry name" value="Transcription_factor_GATA"/>
</dbReference>
<dbReference type="GO" id="GO:0045944">
    <property type="term" value="P:positive regulation of transcription by RNA polymerase II"/>
    <property type="evidence" value="ECO:0007669"/>
    <property type="project" value="TreeGrafter"/>
</dbReference>
<dbReference type="eggNOG" id="KOG1601">
    <property type="taxonomic scope" value="Eukaryota"/>
</dbReference>
<keyword evidence="5" id="KW-0539">Nucleus</keyword>
<dbReference type="Gene3D" id="3.30.50.10">
    <property type="entry name" value="Erythroid Transcription Factor GATA-1, subunit A"/>
    <property type="match status" value="1"/>
</dbReference>
<evidence type="ECO:0000256" key="5">
    <source>
        <dbReference type="ARBA" id="ARBA00023242"/>
    </source>
</evidence>
<keyword evidence="2" id="KW-0479">Metal-binding</keyword>
<feature type="compositionally biased region" description="Low complexity" evidence="7">
    <location>
        <begin position="178"/>
        <end position="193"/>
    </location>
</feature>
<dbReference type="GO" id="GO:0000122">
    <property type="term" value="P:negative regulation of transcription by RNA polymerase II"/>
    <property type="evidence" value="ECO:0007669"/>
    <property type="project" value="TreeGrafter"/>
</dbReference>
<dbReference type="GeneID" id="4837271"/>
<keyword evidence="10" id="KW-1185">Reference proteome</keyword>
<dbReference type="PANTHER" id="PTHR10071:SF281">
    <property type="entry name" value="BOX A-BINDING FACTOR-RELATED"/>
    <property type="match status" value="1"/>
</dbReference>
<evidence type="ECO:0000313" key="9">
    <source>
        <dbReference type="EMBL" id="ABN64919.2"/>
    </source>
</evidence>
<dbReference type="GO" id="GO:0000981">
    <property type="term" value="F:DNA-binding transcription factor activity, RNA polymerase II-specific"/>
    <property type="evidence" value="ECO:0007669"/>
    <property type="project" value="TreeGrafter"/>
</dbReference>
<feature type="compositionally biased region" description="Low complexity" evidence="7">
    <location>
        <begin position="126"/>
        <end position="140"/>
    </location>
</feature>
<dbReference type="HOGENOM" id="CLU_318845_0_0_1"/>
<dbReference type="OrthoDB" id="515401at2759"/>
<dbReference type="InParanoid" id="A3LNU1"/>
<feature type="compositionally biased region" description="Low complexity" evidence="7">
    <location>
        <begin position="499"/>
        <end position="531"/>
    </location>
</feature>
<keyword evidence="3 6" id="KW-0863">Zinc-finger</keyword>
<proteinExistence type="predicted"/>